<dbReference type="PRINTS" id="PR00413">
    <property type="entry name" value="HADHALOGNASE"/>
</dbReference>
<protein>
    <submittedName>
        <fullName evidence="5">HAD hydrolase, family IA, variant 1</fullName>
    </submittedName>
</protein>
<dbReference type="CDD" id="cd04305">
    <property type="entry name" value="HAD_Neu5Ac-Pase_like"/>
    <property type="match status" value="1"/>
</dbReference>
<dbReference type="RefSeq" id="WP_002356474.1">
    <property type="nucleotide sequence ID" value="NZ_GL454487.1"/>
</dbReference>
<dbReference type="NCBIfam" id="TIGR01549">
    <property type="entry name" value="HAD-SF-IA-v1"/>
    <property type="match status" value="1"/>
</dbReference>
<dbReference type="Gene3D" id="1.10.150.240">
    <property type="entry name" value="Putative phosphatase, domain 2"/>
    <property type="match status" value="1"/>
</dbReference>
<accession>A0A125W2E5</accession>
<keyword evidence="2" id="KW-0479">Metal-binding</keyword>
<dbReference type="GO" id="GO:0016791">
    <property type="term" value="F:phosphatase activity"/>
    <property type="evidence" value="ECO:0007669"/>
    <property type="project" value="TreeGrafter"/>
</dbReference>
<dbReference type="PANTHER" id="PTHR46470:SF2">
    <property type="entry name" value="GLYCERALDEHYDE 3-PHOSPHATE PHOSPHATASE"/>
    <property type="match status" value="1"/>
</dbReference>
<keyword evidence="3 5" id="KW-0378">Hydrolase</keyword>
<dbReference type="InterPro" id="IPR051400">
    <property type="entry name" value="HAD-like_hydrolase"/>
</dbReference>
<comment type="cofactor">
    <cofactor evidence="1">
        <name>Mg(2+)</name>
        <dbReference type="ChEBI" id="CHEBI:18420"/>
    </cofactor>
</comment>
<dbReference type="Gene3D" id="3.40.50.1000">
    <property type="entry name" value="HAD superfamily/HAD-like"/>
    <property type="match status" value="1"/>
</dbReference>
<dbReference type="InterPro" id="IPR023198">
    <property type="entry name" value="PGP-like_dom2"/>
</dbReference>
<evidence type="ECO:0000256" key="1">
    <source>
        <dbReference type="ARBA" id="ARBA00001946"/>
    </source>
</evidence>
<evidence type="ECO:0000313" key="6">
    <source>
        <dbReference type="Proteomes" id="UP000004846"/>
    </source>
</evidence>
<dbReference type="SFLD" id="SFLDS00003">
    <property type="entry name" value="Haloacid_Dehalogenase"/>
    <property type="match status" value="1"/>
</dbReference>
<dbReference type="GeneID" id="60894675"/>
<dbReference type="AlphaFoldDB" id="A0A125W2E5"/>
<dbReference type="HOGENOM" id="CLU_045011_8_1_9"/>
<comment type="caution">
    <text evidence="5">The sequence shown here is derived from an EMBL/GenBank/DDBJ whole genome shotgun (WGS) entry which is preliminary data.</text>
</comment>
<gene>
    <name evidence="5" type="ORF">HMPREF9498_02702</name>
</gene>
<dbReference type="GO" id="GO:0044281">
    <property type="term" value="P:small molecule metabolic process"/>
    <property type="evidence" value="ECO:0007669"/>
    <property type="project" value="UniProtKB-ARBA"/>
</dbReference>
<dbReference type="InterPro" id="IPR036412">
    <property type="entry name" value="HAD-like_sf"/>
</dbReference>
<dbReference type="SFLD" id="SFLDG01129">
    <property type="entry name" value="C1.5:_HAD__Beta-PGM__Phosphata"/>
    <property type="match status" value="1"/>
</dbReference>
<name>A0A125W2E5_ENTFL</name>
<evidence type="ECO:0000256" key="4">
    <source>
        <dbReference type="ARBA" id="ARBA00022842"/>
    </source>
</evidence>
<keyword evidence="4" id="KW-0460">Magnesium</keyword>
<dbReference type="InterPro" id="IPR006439">
    <property type="entry name" value="HAD-SF_hydro_IA"/>
</dbReference>
<dbReference type="SUPFAM" id="SSF56784">
    <property type="entry name" value="HAD-like"/>
    <property type="match status" value="1"/>
</dbReference>
<evidence type="ECO:0000313" key="5">
    <source>
        <dbReference type="EMBL" id="EFM81560.1"/>
    </source>
</evidence>
<dbReference type="PANTHER" id="PTHR46470">
    <property type="entry name" value="N-ACYLNEURAMINATE-9-PHOSPHATASE"/>
    <property type="match status" value="1"/>
</dbReference>
<evidence type="ECO:0000256" key="2">
    <source>
        <dbReference type="ARBA" id="ARBA00022723"/>
    </source>
</evidence>
<dbReference type="Pfam" id="PF00702">
    <property type="entry name" value="Hydrolase"/>
    <property type="match status" value="1"/>
</dbReference>
<dbReference type="GO" id="GO:0046872">
    <property type="term" value="F:metal ion binding"/>
    <property type="evidence" value="ECO:0007669"/>
    <property type="project" value="UniProtKB-KW"/>
</dbReference>
<dbReference type="EMBL" id="AEBR01000102">
    <property type="protein sequence ID" value="EFM81560.1"/>
    <property type="molecule type" value="Genomic_DNA"/>
</dbReference>
<sequence length="237" mass="27812">MRTIVFDVDDTLYDQQQPFRNAMTKIFPNVATEDMHELYLRFRHHSDETFPKVLANEWSLDFMRFFRMNETLKDLNYPGISQEEGKIFQQVYEEELDNITMHPEVTKLLDTLQEKEIPMGIITNGPTDHQFKKVKQLNLEKWVPSQNIIISQSTGFQKPEKEIFDLACNQFCMEPEHTLYVGDSYDNDIVGARNGGWHSLWFNHRSRELPSCQPASHLAEVTCFTELCPTVEKLFNL</sequence>
<proteinExistence type="predicted"/>
<organism evidence="5 6">
    <name type="scientific">Enterococcus faecalis TX4248</name>
    <dbReference type="NCBI Taxonomy" id="749495"/>
    <lineage>
        <taxon>Bacteria</taxon>
        <taxon>Bacillati</taxon>
        <taxon>Bacillota</taxon>
        <taxon>Bacilli</taxon>
        <taxon>Lactobacillales</taxon>
        <taxon>Enterococcaceae</taxon>
        <taxon>Enterococcus</taxon>
    </lineage>
</organism>
<evidence type="ECO:0000256" key="3">
    <source>
        <dbReference type="ARBA" id="ARBA00022801"/>
    </source>
</evidence>
<dbReference type="Proteomes" id="UP000004846">
    <property type="component" value="Unassembled WGS sequence"/>
</dbReference>
<dbReference type="InterPro" id="IPR023214">
    <property type="entry name" value="HAD_sf"/>
</dbReference>
<reference evidence="5 6" key="1">
    <citation type="submission" date="2010-07" db="EMBL/GenBank/DDBJ databases">
        <authorList>
            <person name="Sid Ahmed O."/>
        </authorList>
    </citation>
    <scope>NUCLEOTIDE SEQUENCE [LARGE SCALE GENOMIC DNA]</scope>
    <source>
        <strain evidence="5 6">TX4248</strain>
    </source>
</reference>